<dbReference type="RefSeq" id="WP_010922925.1">
    <property type="nucleotide sequence ID" value="NZ_CP011055.2"/>
</dbReference>
<dbReference type="Gene3D" id="3.20.20.390">
    <property type="entry name" value="FMN-linked oxidoreductases"/>
    <property type="match status" value="1"/>
</dbReference>
<evidence type="ECO:0000313" key="20">
    <source>
        <dbReference type="EMBL" id="AZF83763.1"/>
    </source>
</evidence>
<dbReference type="EMBL" id="CP050869">
    <property type="protein sequence ID" value="QPG50566.1"/>
    <property type="molecule type" value="Genomic_DNA"/>
</dbReference>
<accession>A0A0E3MIW3</accession>
<evidence type="ECO:0000313" key="29">
    <source>
        <dbReference type="Proteomes" id="UP000273194"/>
    </source>
</evidence>
<evidence type="ECO:0000256" key="2">
    <source>
        <dbReference type="ARBA" id="ARBA00022516"/>
    </source>
</evidence>
<comment type="subcellular location">
    <subcellularLocation>
        <location evidence="10">Cytoplasm</location>
    </subcellularLocation>
</comment>
<dbReference type="Proteomes" id="UP000269431">
    <property type="component" value="Chromosome"/>
</dbReference>
<keyword evidence="1 10" id="KW-0963">Cytoplasm</keyword>
<comment type="pathway">
    <text evidence="10">Membrane lipid metabolism; glycerophospholipid metabolism.</text>
</comment>
<dbReference type="Pfam" id="PF01884">
    <property type="entry name" value="PcrB"/>
    <property type="match status" value="1"/>
</dbReference>
<dbReference type="GO" id="GO:0000287">
    <property type="term" value="F:magnesium ion binding"/>
    <property type="evidence" value="ECO:0007669"/>
    <property type="project" value="UniProtKB-UniRule"/>
</dbReference>
<evidence type="ECO:0000256" key="1">
    <source>
        <dbReference type="ARBA" id="ARBA00022490"/>
    </source>
</evidence>
<evidence type="ECO:0000313" key="22">
    <source>
        <dbReference type="EMBL" id="SAI83798.1"/>
    </source>
</evidence>
<evidence type="ECO:0000313" key="19">
    <source>
        <dbReference type="EMBL" id="AZF81124.1"/>
    </source>
</evidence>
<dbReference type="GO" id="GO:0005737">
    <property type="term" value="C:cytoplasm"/>
    <property type="evidence" value="ECO:0007669"/>
    <property type="project" value="UniProtKB-SubCell"/>
</dbReference>
<dbReference type="NCBIfam" id="NF003202">
    <property type="entry name" value="PRK04169.1-6"/>
    <property type="match status" value="1"/>
</dbReference>
<proteinExistence type="inferred from homology"/>
<reference evidence="26" key="2">
    <citation type="submission" date="2016-04" db="EMBL/GenBank/DDBJ databases">
        <authorList>
            <person name="Shah S.A."/>
            <person name="Garrett R.A."/>
        </authorList>
    </citation>
    <scope>NUCLEOTIDE SEQUENCE [LARGE SCALE GENOMIC DNA]</scope>
    <source>
        <strain evidence="26">ATCC 35091 / DSM 1616 / JCM 8930 / NBRC 15331 / P1</strain>
    </source>
</reference>
<dbReference type="NCBIfam" id="TIGR01768">
    <property type="entry name" value="GGGP-family"/>
    <property type="match status" value="1"/>
</dbReference>
<evidence type="ECO:0000313" key="33">
    <source>
        <dbReference type="Proteomes" id="UP000282269"/>
    </source>
</evidence>
<evidence type="ECO:0000256" key="8">
    <source>
        <dbReference type="ARBA" id="ARBA00023264"/>
    </source>
</evidence>
<evidence type="ECO:0000313" key="15">
    <source>
        <dbReference type="EMBL" id="AZF70666.1"/>
    </source>
</evidence>
<evidence type="ECO:0000313" key="18">
    <source>
        <dbReference type="EMBL" id="AZF78520.1"/>
    </source>
</evidence>
<dbReference type="KEGG" id="ssoa:SULA_1279"/>
<dbReference type="EMBL" id="CP033238">
    <property type="protein sequence ID" value="AZF75911.1"/>
    <property type="molecule type" value="Genomic_DNA"/>
</dbReference>
<feature type="binding site" evidence="10">
    <location>
        <begin position="213"/>
        <end position="214"/>
    </location>
    <ligand>
        <name>sn-glycerol 1-phosphate</name>
        <dbReference type="ChEBI" id="CHEBI:57685"/>
    </ligand>
</feature>
<evidence type="ECO:0000313" key="28">
    <source>
        <dbReference type="Proteomes" id="UP000269431"/>
    </source>
</evidence>
<dbReference type="GO" id="GO:0046474">
    <property type="term" value="P:glycerophospholipid biosynthetic process"/>
    <property type="evidence" value="ECO:0007669"/>
    <property type="project" value="UniProtKB-UniRule"/>
</dbReference>
<dbReference type="InterPro" id="IPR038597">
    <property type="entry name" value="GGGP/HepGP_synthase_sf"/>
</dbReference>
<keyword evidence="3 10" id="KW-0808">Transferase</keyword>
<dbReference type="InterPro" id="IPR010946">
    <property type="entry name" value="GGGP_synth"/>
</dbReference>
<evidence type="ECO:0000313" key="17">
    <source>
        <dbReference type="EMBL" id="AZF75911.1"/>
    </source>
</evidence>
<dbReference type="InterPro" id="IPR008205">
    <property type="entry name" value="GGGP_HepGP_synthase"/>
</dbReference>
<evidence type="ECO:0000313" key="30">
    <source>
        <dbReference type="Proteomes" id="UP000273443"/>
    </source>
</evidence>
<dbReference type="EMBL" id="CP033239">
    <property type="protein sequence ID" value="AZF78520.1"/>
    <property type="molecule type" value="Genomic_DNA"/>
</dbReference>
<dbReference type="PANTHER" id="PTHR40029:SF2">
    <property type="entry name" value="HEPTAPRENYLGLYCERYL PHOSPHATE SYNTHASE"/>
    <property type="match status" value="1"/>
</dbReference>
<evidence type="ECO:0000313" key="31">
    <source>
        <dbReference type="Proteomes" id="UP000275843"/>
    </source>
</evidence>
<comment type="caution">
    <text evidence="10">Lacks conserved residue(s) required for the propagation of feature annotation.</text>
</comment>
<keyword evidence="8 10" id="KW-1208">Phospholipid metabolism</keyword>
<evidence type="ECO:0000256" key="4">
    <source>
        <dbReference type="ARBA" id="ARBA00022723"/>
    </source>
</evidence>
<evidence type="ECO:0000256" key="9">
    <source>
        <dbReference type="ARBA" id="ARBA00047288"/>
    </source>
</evidence>
<evidence type="ECO:0000313" key="25">
    <source>
        <dbReference type="Proteomes" id="UP000033106"/>
    </source>
</evidence>
<evidence type="ECO:0000313" key="21">
    <source>
        <dbReference type="EMBL" id="QPG50566.1"/>
    </source>
</evidence>
<reference evidence="27 28" key="4">
    <citation type="journal article" date="2018" name="Proc. Natl. Acad. Sci. U.S.A.">
        <title>Nonmutational mechanism of inheritance in the Archaeon Sulfolobus solfataricus.</title>
        <authorList>
            <person name="Payne S."/>
            <person name="McCarthy S."/>
            <person name="Johnson T."/>
            <person name="North E."/>
            <person name="Blum P."/>
        </authorList>
    </citation>
    <scope>NUCLEOTIDE SEQUENCE [LARGE SCALE GENOMIC DNA]</scope>
    <source>
        <strain evidence="15 27">SARC-H</strain>
        <strain evidence="16 31">SARC-I</strain>
        <strain evidence="18 32">SARC-N</strain>
        <strain evidence="19 33">SARC-O</strain>
        <strain evidence="20 28">SUL120</strain>
        <strain evidence="14 29">SULG</strain>
        <strain evidence="17 30">SULM</strain>
    </source>
</reference>
<comment type="cofactor">
    <cofactor evidence="10">
        <name>Mg(2+)</name>
        <dbReference type="ChEBI" id="CHEBI:18420"/>
    </cofactor>
</comment>
<evidence type="ECO:0000313" key="23">
    <source>
        <dbReference type="Proteomes" id="UP000033057"/>
    </source>
</evidence>
<reference evidence="13" key="5">
    <citation type="submission" date="2018-10" db="EMBL/GenBank/DDBJ databases">
        <authorList>
            <person name="McCarthy S."/>
            <person name="Gradnigo J."/>
            <person name="Johnson T."/>
            <person name="Payne S."/>
            <person name="Lipzen A."/>
            <person name="Schackwitz W."/>
            <person name="Martin J."/>
            <person name="Moriyama E."/>
            <person name="Blum P."/>
        </authorList>
    </citation>
    <scope>NUCLEOTIDE SEQUENCE</scope>
    <source>
        <strain evidence="11">SARC-B</strain>
        <strain evidence="12">SARC-C</strain>
        <strain evidence="13">SULA</strain>
    </source>
</reference>
<feature type="binding site" evidence="10">
    <location>
        <begin position="182"/>
        <end position="188"/>
    </location>
    <ligand>
        <name>sn-glycerol 1-phosphate</name>
        <dbReference type="ChEBI" id="CHEBI:57685"/>
    </ligand>
</feature>
<evidence type="ECO:0000313" key="13">
    <source>
        <dbReference type="EMBL" id="AKA78968.1"/>
    </source>
</evidence>
<dbReference type="Proteomes" id="UP000278715">
    <property type="component" value="Chromosome"/>
</dbReference>
<dbReference type="UniPathway" id="UPA00940"/>
<dbReference type="GO" id="GO:0047294">
    <property type="term" value="F:phosphoglycerol geranylgeranyltransferase activity"/>
    <property type="evidence" value="ECO:0007669"/>
    <property type="project" value="UniProtKB-UniRule"/>
</dbReference>
<dbReference type="EMBL" id="CP033236">
    <property type="protein sequence ID" value="AZF70666.1"/>
    <property type="molecule type" value="Genomic_DNA"/>
</dbReference>
<feature type="binding site" evidence="10">
    <location>
        <position position="34"/>
    </location>
    <ligand>
        <name>Mg(2+)</name>
        <dbReference type="ChEBI" id="CHEBI:18420"/>
    </ligand>
</feature>
<evidence type="ECO:0000313" key="34">
    <source>
        <dbReference type="Proteomes" id="UP000594632"/>
    </source>
</evidence>
<dbReference type="GeneID" id="1455409"/>
<keyword evidence="4 10" id="KW-0479">Metal-binding</keyword>
<dbReference type="EC" id="2.5.1.41" evidence="10"/>
<dbReference type="FunFam" id="3.20.20.390:FF:000001">
    <property type="entry name" value="Heptaprenylglyceryl phosphate synthase"/>
    <property type="match status" value="1"/>
</dbReference>
<dbReference type="NCBIfam" id="TIGR01769">
    <property type="entry name" value="GGGP"/>
    <property type="match status" value="1"/>
</dbReference>
<dbReference type="Proteomes" id="UP000076770">
    <property type="component" value="Chromosome i"/>
</dbReference>
<dbReference type="EMBL" id="CP011057">
    <property type="protein sequence ID" value="AKA78968.1"/>
    <property type="molecule type" value="Genomic_DNA"/>
</dbReference>
<evidence type="ECO:0000313" key="11">
    <source>
        <dbReference type="EMBL" id="AKA73578.1"/>
    </source>
</evidence>
<evidence type="ECO:0000256" key="6">
    <source>
        <dbReference type="ARBA" id="ARBA00023098"/>
    </source>
</evidence>
<dbReference type="EMBL" id="CP011055">
    <property type="protein sequence ID" value="AKA73578.1"/>
    <property type="molecule type" value="Genomic_DNA"/>
</dbReference>
<dbReference type="CDD" id="cd02812">
    <property type="entry name" value="PcrB_like"/>
    <property type="match status" value="1"/>
</dbReference>
<evidence type="ECO:0000313" key="12">
    <source>
        <dbReference type="EMBL" id="AKA76276.1"/>
    </source>
</evidence>
<feature type="binding site" evidence="10">
    <location>
        <begin position="235"/>
        <end position="236"/>
    </location>
    <ligand>
        <name>sn-glycerol 1-phosphate</name>
        <dbReference type="ChEBI" id="CHEBI:57685"/>
    </ligand>
</feature>
<keyword evidence="5 10" id="KW-0460">Magnesium</keyword>
<dbReference type="EMBL" id="CP033237">
    <property type="protein sequence ID" value="AZF73286.1"/>
    <property type="molecule type" value="Genomic_DNA"/>
</dbReference>
<dbReference type="PANTHER" id="PTHR40029">
    <property type="match status" value="1"/>
</dbReference>
<reference evidence="22" key="3">
    <citation type="submission" date="2016-04" db="EMBL/GenBank/DDBJ databases">
        <authorList>
            <person name="Evans L.H."/>
            <person name="Alamgir A."/>
            <person name="Owens N."/>
            <person name="Weber N.D."/>
            <person name="Virtaneva K."/>
            <person name="Barbian K."/>
            <person name="Babar A."/>
            <person name="Rosenke K."/>
        </authorList>
    </citation>
    <scope>NUCLEOTIDE SEQUENCE</scope>
    <source>
        <strain evidence="22">P1</strain>
    </source>
</reference>
<dbReference type="AlphaFoldDB" id="A0A0E3MIW3"/>
<reference evidence="23 24" key="1">
    <citation type="journal article" date="2015" name="Genome Announc.">
        <title>Complete Genome Sequence of Sulfolobus solfataricus Strain 98/2 and Evolved Derivatives.</title>
        <authorList>
            <person name="McCarthy S."/>
            <person name="Gradnigo J."/>
            <person name="Johnson T."/>
            <person name="Payne S."/>
            <person name="Lipzen A."/>
            <person name="Martin J."/>
            <person name="Schackwitz W."/>
            <person name="Moriyama E."/>
            <person name="Blum P."/>
        </authorList>
    </citation>
    <scope>NUCLEOTIDE SEQUENCE [LARGE SCALE GENOMIC DNA]</scope>
    <source>
        <strain evidence="23">98/2 SULC</strain>
        <strain evidence="11">SARC-B</strain>
        <strain evidence="12">SARC-C</strain>
        <strain evidence="13 25">SULA</strain>
        <strain evidence="24">SULB</strain>
    </source>
</reference>
<dbReference type="SMR" id="A0A0E3MIW3"/>
<feature type="binding site" evidence="10">
    <location>
        <position position="64"/>
    </location>
    <ligand>
        <name>Mg(2+)</name>
        <dbReference type="ChEBI" id="CHEBI:18420"/>
    </ligand>
</feature>
<keyword evidence="6 10" id="KW-0443">Lipid metabolism</keyword>
<dbReference type="Proteomes" id="UP000273194">
    <property type="component" value="Chromosome"/>
</dbReference>
<evidence type="ECO:0000256" key="5">
    <source>
        <dbReference type="ARBA" id="ARBA00022842"/>
    </source>
</evidence>
<evidence type="ECO:0000313" key="14">
    <source>
        <dbReference type="EMBL" id="AZF68046.1"/>
    </source>
</evidence>
<name>A0A0E3MIW3_SACSO</name>
<dbReference type="Proteomes" id="UP000275843">
    <property type="component" value="Chromosome"/>
</dbReference>
<dbReference type="Proteomes" id="UP000273443">
    <property type="component" value="Chromosome"/>
</dbReference>
<evidence type="ECO:0000313" key="26">
    <source>
        <dbReference type="Proteomes" id="UP000076770"/>
    </source>
</evidence>
<evidence type="ECO:0000256" key="10">
    <source>
        <dbReference type="HAMAP-Rule" id="MF_00112"/>
    </source>
</evidence>
<dbReference type="Proteomes" id="UP000033085">
    <property type="component" value="Chromosome"/>
</dbReference>
<gene>
    <name evidence="21" type="ORF">HFC64_12805</name>
    <name evidence="22" type="ORF">SSOP1_0244</name>
    <name evidence="13" type="ORF">SULA_1279</name>
    <name evidence="11" type="ORF">SULB_1280</name>
    <name evidence="12" type="ORF">SULC_1278</name>
    <name evidence="14" type="ORF">SULG_06330</name>
    <name evidence="15" type="ORF">SULH_06330</name>
    <name evidence="16" type="ORF">SULI_06330</name>
    <name evidence="17" type="ORF">SULM_06330</name>
    <name evidence="18" type="ORF">SULN_06330</name>
    <name evidence="19" type="ORF">SULO_06340</name>
    <name evidence="20" type="ORF">SULZ_06575</name>
</gene>
<evidence type="ECO:0000313" key="32">
    <source>
        <dbReference type="Proteomes" id="UP000278715"/>
    </source>
</evidence>
<dbReference type="GeneID" id="44129232"/>
<comment type="catalytic activity">
    <reaction evidence="9 10">
        <text>sn-glycerol 1-phosphate + (2E,6E,10E)-geranylgeranyl diphosphate = sn-3-O-(geranylgeranyl)glycerol 1-phosphate + diphosphate</text>
        <dbReference type="Rhea" id="RHEA:23404"/>
        <dbReference type="ChEBI" id="CHEBI:33019"/>
        <dbReference type="ChEBI" id="CHEBI:57677"/>
        <dbReference type="ChEBI" id="CHEBI:57685"/>
        <dbReference type="ChEBI" id="CHEBI:58756"/>
        <dbReference type="EC" id="2.5.1.41"/>
    </reaction>
</comment>
<dbReference type="InterPro" id="IPR039074">
    <property type="entry name" value="GGGP/HepGP_synthase_I"/>
</dbReference>
<keyword evidence="2 10" id="KW-0444">Lipid biosynthesis</keyword>
<evidence type="ECO:0000313" key="27">
    <source>
        <dbReference type="Proteomes" id="UP000267993"/>
    </source>
</evidence>
<comment type="function">
    <text evidence="10">Prenyltransferase that catalyzes the transfer of the geranylgeranyl moiety of geranylgeranyl diphosphate (GGPP) to the C3 hydroxyl of sn-glycerol-1-phosphate (G1P). This reaction is the first ether-bond-formation step in the biosynthesis of archaeal membrane lipids.</text>
</comment>
<dbReference type="KEGG" id="ssol:SULB_1280"/>
<dbReference type="Proteomes" id="UP000033106">
    <property type="component" value="Chromosome"/>
</dbReference>
<dbReference type="EMBL" id="CP033235">
    <property type="protein sequence ID" value="AZF68046.1"/>
    <property type="molecule type" value="Genomic_DNA"/>
</dbReference>
<dbReference type="OrthoDB" id="7409at2157"/>
<dbReference type="EMBL" id="CP011056">
    <property type="protein sequence ID" value="AKA76276.1"/>
    <property type="molecule type" value="Genomic_DNA"/>
</dbReference>
<keyword evidence="7 10" id="KW-0594">Phospholipid biosynthesis</keyword>
<dbReference type="HAMAP" id="MF_00112">
    <property type="entry name" value="GGGP_HepGP_synthase"/>
    <property type="match status" value="1"/>
</dbReference>
<dbReference type="PATRIC" id="fig|2287.6.peg.1331"/>
<dbReference type="NCBIfam" id="NF003198">
    <property type="entry name" value="PRK04169.1-2"/>
    <property type="match status" value="1"/>
</dbReference>
<dbReference type="EMBL" id="LT549890">
    <property type="protein sequence ID" value="SAI83798.1"/>
    <property type="molecule type" value="Genomic_DNA"/>
</dbReference>
<dbReference type="EMBL" id="CP033241">
    <property type="protein sequence ID" value="AZF83763.1"/>
    <property type="molecule type" value="Genomic_DNA"/>
</dbReference>
<protein>
    <recommendedName>
        <fullName evidence="10">Geranylgeranylglyceryl phosphate synthase</fullName>
        <shortName evidence="10">GGGP synthase</shortName>
        <shortName evidence="10">GGGPS</shortName>
        <ecNumber evidence="10">2.5.1.41</ecNumber>
    </recommendedName>
    <alternativeName>
        <fullName evidence="10">(S)-3-O-geranylgeranylglyceryl phosphate synthase</fullName>
    </alternativeName>
    <alternativeName>
        <fullName evidence="10">Phosphoglycerol geranylgeranyltransferase</fullName>
    </alternativeName>
</protein>
<dbReference type="Proteomes" id="UP000033057">
    <property type="component" value="Chromosome"/>
</dbReference>
<dbReference type="Proteomes" id="UP000594632">
    <property type="component" value="Chromosome"/>
</dbReference>
<dbReference type="GO" id="GO:0120536">
    <property type="term" value="F:heptaprenylglyceryl phosphate synthase activity"/>
    <property type="evidence" value="ECO:0007669"/>
    <property type="project" value="UniProtKB-ARBA"/>
</dbReference>
<dbReference type="Proteomes" id="UP000282269">
    <property type="component" value="Chromosome"/>
</dbReference>
<dbReference type="EMBL" id="CP033240">
    <property type="protein sequence ID" value="AZF81124.1"/>
    <property type="molecule type" value="Genomic_DNA"/>
</dbReference>
<organism evidence="13 25">
    <name type="scientific">Saccharolobus solfataricus</name>
    <name type="common">Sulfolobus solfataricus</name>
    <dbReference type="NCBI Taxonomy" id="2287"/>
    <lineage>
        <taxon>Archaea</taxon>
        <taxon>Thermoproteota</taxon>
        <taxon>Thermoprotei</taxon>
        <taxon>Sulfolobales</taxon>
        <taxon>Sulfolobaceae</taxon>
        <taxon>Saccharolobus</taxon>
    </lineage>
</organism>
<dbReference type="KEGG" id="ssof:SULC_1278"/>
<evidence type="ECO:0000313" key="24">
    <source>
        <dbReference type="Proteomes" id="UP000033085"/>
    </source>
</evidence>
<evidence type="ECO:0000256" key="7">
    <source>
        <dbReference type="ARBA" id="ARBA00023209"/>
    </source>
</evidence>
<comment type="similarity">
    <text evidence="10">Belongs to the GGGP/HepGP synthase family. Group II subfamily.</text>
</comment>
<reference evidence="21 34" key="6">
    <citation type="journal article" date="2020" name="Nat. Commun.">
        <title>The structures of two archaeal type IV pili illuminate evolutionary relationships.</title>
        <authorList>
            <person name="Wang F."/>
            <person name="Baquero D.P."/>
            <person name="Su Z."/>
            <person name="Beltran L.C."/>
            <person name="Prangishvili D."/>
            <person name="Krupovic M."/>
            <person name="Egelman E.H."/>
        </authorList>
    </citation>
    <scope>NUCLEOTIDE SEQUENCE [LARGE SCALE GENOMIC DNA]</scope>
    <source>
        <strain evidence="21 34">POZ149</strain>
    </source>
</reference>
<evidence type="ECO:0000256" key="3">
    <source>
        <dbReference type="ARBA" id="ARBA00022679"/>
    </source>
</evidence>
<dbReference type="Proteomes" id="UP000267993">
    <property type="component" value="Chromosome"/>
</dbReference>
<evidence type="ECO:0000313" key="16">
    <source>
        <dbReference type="EMBL" id="AZF73286.1"/>
    </source>
</evidence>
<sequence>MRILKKKMKLKGKVKKYLIDKLNDNEKLHFSLIDPFKINSSDELKYITKNLYNAGTDAFLIGGTLGVSKDKLDFVISLLDDYEIPKIIFPSNINLLSEKADALLFMSLLNSDDIYYIIGAQIVAAPIIKMLQMEVIPTAYVIVGHGGTAAHIGKARVIPYDNFELATAYTLAAEYLGMSFVYLEAGSGAPEPIRPEMISFIKNASSIPLIVGGGIRSVEVALKLVEAGADIIVTGNIIESDVNKAIKIIRGIKNK</sequence>
<dbReference type="SUPFAM" id="SSF51395">
    <property type="entry name" value="FMN-linked oxidoreductases"/>
    <property type="match status" value="1"/>
</dbReference>